<dbReference type="PANTHER" id="PTHR43132:SF2">
    <property type="entry name" value="ARSENICAL RESISTANCE OPERON REPRESSOR ARSR-RELATED"/>
    <property type="match status" value="1"/>
</dbReference>
<dbReference type="InterPro" id="IPR051011">
    <property type="entry name" value="Metal_resp_trans_reg"/>
</dbReference>
<dbReference type="NCBIfam" id="NF033788">
    <property type="entry name" value="HTH_metalloreg"/>
    <property type="match status" value="1"/>
</dbReference>
<dbReference type="Gene3D" id="1.10.10.10">
    <property type="entry name" value="Winged helix-like DNA-binding domain superfamily/Winged helix DNA-binding domain"/>
    <property type="match status" value="1"/>
</dbReference>
<name>A0A285TQ74_9HYPH</name>
<dbReference type="InterPro" id="IPR036390">
    <property type="entry name" value="WH_DNA-bd_sf"/>
</dbReference>
<dbReference type="RefSeq" id="WP_067215554.1">
    <property type="nucleotide sequence ID" value="NZ_JAJGNR010000008.1"/>
</dbReference>
<dbReference type="InterPro" id="IPR036388">
    <property type="entry name" value="WH-like_DNA-bd_sf"/>
</dbReference>
<dbReference type="GO" id="GO:0003677">
    <property type="term" value="F:DNA binding"/>
    <property type="evidence" value="ECO:0007669"/>
    <property type="project" value="UniProtKB-KW"/>
</dbReference>
<dbReference type="PROSITE" id="PS50987">
    <property type="entry name" value="HTH_ARSR_2"/>
    <property type="match status" value="1"/>
</dbReference>
<evidence type="ECO:0000256" key="3">
    <source>
        <dbReference type="ARBA" id="ARBA00023163"/>
    </source>
</evidence>
<dbReference type="Proteomes" id="UP000219331">
    <property type="component" value="Unassembled WGS sequence"/>
</dbReference>
<dbReference type="GO" id="GO:0003700">
    <property type="term" value="F:DNA-binding transcription factor activity"/>
    <property type="evidence" value="ECO:0007669"/>
    <property type="project" value="InterPro"/>
</dbReference>
<evidence type="ECO:0000259" key="4">
    <source>
        <dbReference type="PROSITE" id="PS50987"/>
    </source>
</evidence>
<reference evidence="5 6" key="1">
    <citation type="submission" date="2017-08" db="EMBL/GenBank/DDBJ databases">
        <authorList>
            <person name="de Groot N.N."/>
        </authorList>
    </citation>
    <scope>NUCLEOTIDE SEQUENCE [LARGE SCALE GENOMIC DNA]</scope>
    <source>
        <strain evidence="5 6">USBA 352</strain>
    </source>
</reference>
<accession>A0A285TQ74</accession>
<evidence type="ECO:0000313" key="5">
    <source>
        <dbReference type="EMBL" id="SOC25449.1"/>
    </source>
</evidence>
<keyword evidence="2" id="KW-0238">DNA-binding</keyword>
<evidence type="ECO:0000256" key="2">
    <source>
        <dbReference type="ARBA" id="ARBA00023125"/>
    </source>
</evidence>
<keyword evidence="6" id="KW-1185">Reference proteome</keyword>
<feature type="domain" description="HTH arsR-type" evidence="4">
    <location>
        <begin position="5"/>
        <end position="98"/>
    </location>
</feature>
<dbReference type="PRINTS" id="PR00778">
    <property type="entry name" value="HTHARSR"/>
</dbReference>
<evidence type="ECO:0000256" key="1">
    <source>
        <dbReference type="ARBA" id="ARBA00023015"/>
    </source>
</evidence>
<sequence>MIDALQGKAEDAASFLKMLASAPRLMLLCHMANGETNVGQLADLTGMRMPTVSQQLALLRAQGLVRTRREGTTIYYSLDSEIAQDVLALLQKHFCPPEAMARGSSGKKLETSSVD</sequence>
<dbReference type="InterPro" id="IPR001845">
    <property type="entry name" value="HTH_ArsR_DNA-bd_dom"/>
</dbReference>
<dbReference type="InterPro" id="IPR011991">
    <property type="entry name" value="ArsR-like_HTH"/>
</dbReference>
<proteinExistence type="predicted"/>
<dbReference type="CDD" id="cd00090">
    <property type="entry name" value="HTH_ARSR"/>
    <property type="match status" value="1"/>
</dbReference>
<gene>
    <name evidence="5" type="ORF">SAMN05421512_11478</name>
</gene>
<dbReference type="SMART" id="SM00418">
    <property type="entry name" value="HTH_ARSR"/>
    <property type="match status" value="1"/>
</dbReference>
<dbReference type="Pfam" id="PF01022">
    <property type="entry name" value="HTH_5"/>
    <property type="match status" value="1"/>
</dbReference>
<keyword evidence="3" id="KW-0804">Transcription</keyword>
<dbReference type="OrthoDB" id="194599at2"/>
<organism evidence="5 6">
    <name type="scientific">Stappia indica</name>
    <dbReference type="NCBI Taxonomy" id="538381"/>
    <lineage>
        <taxon>Bacteria</taxon>
        <taxon>Pseudomonadati</taxon>
        <taxon>Pseudomonadota</taxon>
        <taxon>Alphaproteobacteria</taxon>
        <taxon>Hyphomicrobiales</taxon>
        <taxon>Stappiaceae</taxon>
        <taxon>Stappia</taxon>
    </lineage>
</organism>
<keyword evidence="1" id="KW-0805">Transcription regulation</keyword>
<protein>
    <submittedName>
        <fullName evidence="5">Transcriptional regulator, ArsR family</fullName>
    </submittedName>
</protein>
<dbReference type="AlphaFoldDB" id="A0A285TQ74"/>
<evidence type="ECO:0000313" key="6">
    <source>
        <dbReference type="Proteomes" id="UP000219331"/>
    </source>
</evidence>
<dbReference type="EMBL" id="OBML01000014">
    <property type="protein sequence ID" value="SOC25449.1"/>
    <property type="molecule type" value="Genomic_DNA"/>
</dbReference>
<dbReference type="SUPFAM" id="SSF46785">
    <property type="entry name" value="Winged helix' DNA-binding domain"/>
    <property type="match status" value="1"/>
</dbReference>
<dbReference type="PANTHER" id="PTHR43132">
    <property type="entry name" value="ARSENICAL RESISTANCE OPERON REPRESSOR ARSR-RELATED"/>
    <property type="match status" value="1"/>
</dbReference>